<keyword evidence="2" id="KW-0067">ATP-binding</keyword>
<name>A0ABY6GR24_9GAMM</name>
<dbReference type="SUPFAM" id="SSF52540">
    <property type="entry name" value="P-loop containing nucleoside triphosphate hydrolases"/>
    <property type="match status" value="1"/>
</dbReference>
<keyword evidence="3" id="KW-1185">Reference proteome</keyword>
<sequence>MSNDNDDNDDNKTKEDKQRVFFQAVKDGKIKTPEFIVWKSKQKALIAQYTDFTKANPYSNSIFAQALPPYISEDEFIKYANYFPNYFTEEVRKLTSPEKHDRATTLDKLFRVTNKNIEVFQKISSAIRRSYTDKVHDGEHQNSRGGIVIYGISSEGKTFAVNFSLSYFYQFIVHLKTRSNYKNSAQPDMDFVIQITWLKIICPSNGGPISLCNNILSAVDALIGSDYEESFKSSYGHRTELDLKIYINRVKQVIKDIHLGVLVIDEIQFIAHGESKQQLADFLVELSDEIGIPIIVIGTLEVISAFSELSFSFKSKLTKDNEVYFEPFEPVNGKAPKGYRSLIRLLFKKYQIGNHPIPIELFDEQEKVLSTATEQAKVESISDIFFHETAGITLYTINLFILLQQHINLLEDKAKRNARKAKYQNKKPTPPKTKSVNEIKTLIKKTAKQSFQINRKYLNAIIRGDKESLQKMKDVDFREFRRKDASKKFQPSVDIEEAQEQYEKNVEIPSKLKTTLDTYGISEKIADEAIKAVMDGYNDETEFELITKAMDLCKKMVEKPDKPIRLSPHIERADIDLGKVQDELEIIRAFCEEQKANKKPGAVPDILRKHGLEFNLEAELDL</sequence>
<accession>A0ABY6GR24</accession>
<proteinExistence type="predicted"/>
<dbReference type="Proteomes" id="UP001163255">
    <property type="component" value="Chromosome"/>
</dbReference>
<dbReference type="Gene3D" id="3.40.50.300">
    <property type="entry name" value="P-loop containing nucleotide triphosphate hydrolases"/>
    <property type="match status" value="1"/>
</dbReference>
<dbReference type="RefSeq" id="WP_262597108.1">
    <property type="nucleotide sequence ID" value="NZ_CP103300.1"/>
</dbReference>
<reference evidence="2" key="1">
    <citation type="submission" date="2022-10" db="EMBL/GenBank/DDBJ databases">
        <title>Completed Genome Sequence of two octocoral isolated bacterium, Endozoicomonas euniceicola EF212T and Endozoicomonas gorgoniicola PS125T.</title>
        <authorList>
            <person name="Chiou Y.-J."/>
            <person name="Chen Y.-H."/>
        </authorList>
    </citation>
    <scope>NUCLEOTIDE SEQUENCE</scope>
    <source>
        <strain evidence="2">EF212</strain>
    </source>
</reference>
<organism evidence="2 3">
    <name type="scientific">Endozoicomonas euniceicola</name>
    <dbReference type="NCBI Taxonomy" id="1234143"/>
    <lineage>
        <taxon>Bacteria</taxon>
        <taxon>Pseudomonadati</taxon>
        <taxon>Pseudomonadota</taxon>
        <taxon>Gammaproteobacteria</taxon>
        <taxon>Oceanospirillales</taxon>
        <taxon>Endozoicomonadaceae</taxon>
        <taxon>Endozoicomonas</taxon>
    </lineage>
</organism>
<protein>
    <submittedName>
        <fullName evidence="2">ATP-binding protein</fullName>
    </submittedName>
</protein>
<dbReference type="InterPro" id="IPR027417">
    <property type="entry name" value="P-loop_NTPase"/>
</dbReference>
<evidence type="ECO:0000259" key="1">
    <source>
        <dbReference type="Pfam" id="PF13401"/>
    </source>
</evidence>
<dbReference type="Pfam" id="PF13401">
    <property type="entry name" value="AAA_22"/>
    <property type="match status" value="1"/>
</dbReference>
<keyword evidence="2" id="KW-0547">Nucleotide-binding</keyword>
<dbReference type="InterPro" id="IPR049945">
    <property type="entry name" value="AAA_22"/>
</dbReference>
<evidence type="ECO:0000313" key="2">
    <source>
        <dbReference type="EMBL" id="UYM15205.1"/>
    </source>
</evidence>
<dbReference type="GO" id="GO:0005524">
    <property type="term" value="F:ATP binding"/>
    <property type="evidence" value="ECO:0007669"/>
    <property type="project" value="UniProtKB-KW"/>
</dbReference>
<evidence type="ECO:0000313" key="3">
    <source>
        <dbReference type="Proteomes" id="UP001163255"/>
    </source>
</evidence>
<gene>
    <name evidence="2" type="ORF">NX720_20435</name>
</gene>
<feature type="domain" description="ORC1/DEAH AAA+ ATPase" evidence="1">
    <location>
        <begin position="143"/>
        <end position="302"/>
    </location>
</feature>
<dbReference type="EMBL" id="CP103300">
    <property type="protein sequence ID" value="UYM15205.1"/>
    <property type="molecule type" value="Genomic_DNA"/>
</dbReference>